<dbReference type="GeneID" id="300785080"/>
<organism evidence="1 2">
    <name type="scientific">Streptosporangium canum</name>
    <dbReference type="NCBI Taxonomy" id="324952"/>
    <lineage>
        <taxon>Bacteria</taxon>
        <taxon>Bacillati</taxon>
        <taxon>Actinomycetota</taxon>
        <taxon>Actinomycetes</taxon>
        <taxon>Streptosporangiales</taxon>
        <taxon>Streptosporangiaceae</taxon>
        <taxon>Streptosporangium</taxon>
    </lineage>
</organism>
<proteinExistence type="predicted"/>
<evidence type="ECO:0000313" key="1">
    <source>
        <dbReference type="EMBL" id="SFK18469.1"/>
    </source>
</evidence>
<dbReference type="Proteomes" id="UP000199111">
    <property type="component" value="Unassembled WGS sequence"/>
</dbReference>
<gene>
    <name evidence="1" type="ORF">SAMN05216275_11920</name>
</gene>
<sequence>MLRRLVTGALLVGVAVIVYQSIPDIKRYLRIRRM</sequence>
<dbReference type="Pfam" id="PF21833">
    <property type="entry name" value="DUF6893"/>
    <property type="match status" value="1"/>
</dbReference>
<reference evidence="2" key="1">
    <citation type="submission" date="2016-10" db="EMBL/GenBank/DDBJ databases">
        <authorList>
            <person name="Varghese N."/>
            <person name="Submissions S."/>
        </authorList>
    </citation>
    <scope>NUCLEOTIDE SEQUENCE [LARGE SCALE GENOMIC DNA]</scope>
    <source>
        <strain evidence="2">CGMCC 4.2126</strain>
    </source>
</reference>
<name>A0A1I3XGH8_9ACTN</name>
<dbReference type="InterPro" id="IPR054188">
    <property type="entry name" value="DUF6893"/>
</dbReference>
<dbReference type="EMBL" id="FOQY01000019">
    <property type="protein sequence ID" value="SFK18469.1"/>
    <property type="molecule type" value="Genomic_DNA"/>
</dbReference>
<dbReference type="RefSeq" id="WP_386443556.1">
    <property type="nucleotide sequence ID" value="NZ_FOQY01000019.1"/>
</dbReference>
<dbReference type="AlphaFoldDB" id="A0A1I3XGH8"/>
<accession>A0A1I3XGH8</accession>
<protein>
    <submittedName>
        <fullName evidence="1">Uncharacterized protein</fullName>
    </submittedName>
</protein>
<keyword evidence="2" id="KW-1185">Reference proteome</keyword>
<evidence type="ECO:0000313" key="2">
    <source>
        <dbReference type="Proteomes" id="UP000199111"/>
    </source>
</evidence>